<dbReference type="InterPro" id="IPR010258">
    <property type="entry name" value="Conjugal_tfr_TrbG/VirB9/CagX"/>
</dbReference>
<dbReference type="Proteomes" id="UP000309544">
    <property type="component" value="Unassembled WGS sequence"/>
</dbReference>
<organism evidence="1 2">
    <name type="scientific">Prosthecochloris vibrioformis</name>
    <name type="common">Chlorobium vibrioforme</name>
    <dbReference type="NCBI Taxonomy" id="1098"/>
    <lineage>
        <taxon>Bacteria</taxon>
        <taxon>Pseudomonadati</taxon>
        <taxon>Chlorobiota</taxon>
        <taxon>Chlorobiia</taxon>
        <taxon>Chlorobiales</taxon>
        <taxon>Chlorobiaceae</taxon>
        <taxon>Prosthecochloris</taxon>
    </lineage>
</organism>
<accession>A0A5C4S3R9</accession>
<dbReference type="AlphaFoldDB" id="A0A5C4S3R9"/>
<gene>
    <name evidence="1" type="ORF">FGF68_02845</name>
</gene>
<sequence length="185" mass="20985">MVDLIFALKERVSFFSKVFRVRAVLPQHGNVDTEWGKLLLVPVVLATGTVPFSQGDIRAEEPLIISAPFMEMKYDYVPDMVYDLYLAPGQPLEIMFEPGEVIETIDFSDNSESWKMLIVSDGSQERTRYHLLVSSCCSKYETRPMTVITSLRKYMLELQCSGEASLGSVSWTYPGKEYDTADKQS</sequence>
<comment type="caution">
    <text evidence="1">The sequence shown here is derived from an EMBL/GenBank/DDBJ whole genome shotgun (WGS) entry which is preliminary data.</text>
</comment>
<proteinExistence type="predicted"/>
<reference evidence="1 2" key="1">
    <citation type="submission" date="2019-05" db="EMBL/GenBank/DDBJ databases">
        <title>Draft Whole-Genome sequence of the green sulfur bacterium Prosthecochloris vibrioformis DSM 260.</title>
        <authorList>
            <person name="Meyer T.E."/>
            <person name="Kyndt J.A."/>
        </authorList>
    </citation>
    <scope>NUCLEOTIDE SEQUENCE [LARGE SCALE GENOMIC DNA]</scope>
    <source>
        <strain evidence="1 2">DSM 260</strain>
    </source>
</reference>
<protein>
    <submittedName>
        <fullName evidence="1">Uncharacterized protein</fullName>
    </submittedName>
</protein>
<name>A0A5C4S3R9_PROVB</name>
<dbReference type="RefSeq" id="WP_139626203.1">
    <property type="nucleotide sequence ID" value="NZ_VDCI01000001.1"/>
</dbReference>
<evidence type="ECO:0000313" key="2">
    <source>
        <dbReference type="Proteomes" id="UP000309544"/>
    </source>
</evidence>
<dbReference type="Pfam" id="PF03524">
    <property type="entry name" value="CagX"/>
    <property type="match status" value="1"/>
</dbReference>
<dbReference type="EMBL" id="VDCI01000001">
    <property type="protein sequence ID" value="TNJ38133.1"/>
    <property type="molecule type" value="Genomic_DNA"/>
</dbReference>
<evidence type="ECO:0000313" key="1">
    <source>
        <dbReference type="EMBL" id="TNJ38133.1"/>
    </source>
</evidence>
<keyword evidence="2" id="KW-1185">Reference proteome</keyword>